<protein>
    <submittedName>
        <fullName evidence="7">Phospholipid N-methyltransferase</fullName>
    </submittedName>
</protein>
<evidence type="ECO:0000256" key="2">
    <source>
        <dbReference type="ARBA" id="ARBA00022679"/>
    </source>
</evidence>
<name>A0A060NJ78_9BURK</name>
<proteinExistence type="predicted"/>
<evidence type="ECO:0000256" key="5">
    <source>
        <dbReference type="SAM" id="MobiDB-lite"/>
    </source>
</evidence>
<reference evidence="7 8" key="1">
    <citation type="journal article" date="2014" name="Nat. Commun.">
        <title>Physiological and genomic features of highly alkaliphilic hydrogen-utilizing Betaproteobacteria from a continental serpentinizing site.</title>
        <authorList>
            <person name="Suzuki S."/>
            <person name="Kuenen J.G."/>
            <person name="Schipper K."/>
            <person name="van der Velde S."/>
            <person name="Ishii S."/>
            <person name="Wu A."/>
            <person name="Sorokin D.Y."/>
            <person name="Tenney A."/>
            <person name="Meng X.Y."/>
            <person name="Morrill P.L."/>
            <person name="Kamagata Y."/>
            <person name="Muyzer G."/>
            <person name="Nealson K.H."/>
        </authorList>
    </citation>
    <scope>NUCLEOTIDE SEQUENCE [LARGE SCALE GENOMIC DNA]</scope>
    <source>
        <strain evidence="7 8">A1</strain>
    </source>
</reference>
<keyword evidence="4" id="KW-0694">RNA-binding</keyword>
<dbReference type="GO" id="GO:0003723">
    <property type="term" value="F:RNA binding"/>
    <property type="evidence" value="ECO:0007669"/>
    <property type="project" value="UniProtKB-KW"/>
</dbReference>
<evidence type="ECO:0000313" key="8">
    <source>
        <dbReference type="Proteomes" id="UP000067461"/>
    </source>
</evidence>
<dbReference type="GO" id="GO:0000179">
    <property type="term" value="F:rRNA (adenine-N6,N6-)-dimethyltransferase activity"/>
    <property type="evidence" value="ECO:0007669"/>
    <property type="project" value="InterPro"/>
</dbReference>
<feature type="domain" description="Ribosomal RNA adenine methylase transferase N-terminal" evidence="6">
    <location>
        <begin position="63"/>
        <end position="201"/>
    </location>
</feature>
<organism evidence="7 8">
    <name type="scientific">Serpentinimonas raichei</name>
    <dbReference type="NCBI Taxonomy" id="1458425"/>
    <lineage>
        <taxon>Bacteria</taxon>
        <taxon>Pseudomonadati</taxon>
        <taxon>Pseudomonadota</taxon>
        <taxon>Betaproteobacteria</taxon>
        <taxon>Burkholderiales</taxon>
        <taxon>Comamonadaceae</taxon>
        <taxon>Serpentinimonas</taxon>
    </lineage>
</organism>
<evidence type="ECO:0000259" key="6">
    <source>
        <dbReference type="SMART" id="SM00650"/>
    </source>
</evidence>
<dbReference type="EMBL" id="AP014568">
    <property type="protein sequence ID" value="BAO81135.1"/>
    <property type="molecule type" value="Genomic_DNA"/>
</dbReference>
<dbReference type="Pfam" id="PF13649">
    <property type="entry name" value="Methyltransf_25"/>
    <property type="match status" value="1"/>
</dbReference>
<dbReference type="RefSeq" id="WP_197538499.1">
    <property type="nucleotide sequence ID" value="NZ_AP014568.1"/>
</dbReference>
<evidence type="ECO:0000256" key="4">
    <source>
        <dbReference type="ARBA" id="ARBA00022884"/>
    </source>
</evidence>
<dbReference type="HOGENOM" id="CLU_085338_2_0_4"/>
<dbReference type="PANTHER" id="PTHR11727:SF14">
    <property type="entry name" value="BLL8166 PROTEIN"/>
    <property type="match status" value="1"/>
</dbReference>
<accession>A0A060NJ78</accession>
<evidence type="ECO:0000256" key="3">
    <source>
        <dbReference type="ARBA" id="ARBA00022691"/>
    </source>
</evidence>
<dbReference type="Gene3D" id="3.40.50.150">
    <property type="entry name" value="Vaccinia Virus protein VP39"/>
    <property type="match status" value="1"/>
</dbReference>
<dbReference type="InterPro" id="IPR029063">
    <property type="entry name" value="SAM-dependent_MTases_sf"/>
</dbReference>
<evidence type="ECO:0000256" key="1">
    <source>
        <dbReference type="ARBA" id="ARBA00022603"/>
    </source>
</evidence>
<gene>
    <name evidence="7" type="ORF">SRAA_1281</name>
</gene>
<dbReference type="InterPro" id="IPR001737">
    <property type="entry name" value="KsgA/Erm"/>
</dbReference>
<dbReference type="InterPro" id="IPR041698">
    <property type="entry name" value="Methyltransf_25"/>
</dbReference>
<dbReference type="AlphaFoldDB" id="A0A060NJ78"/>
<sequence>MPINHKERNAAPRSVAASHPYEEHQGESTRREDSRLADALAFLRGFVAQPMSVASVVPSSPYLEQGVVRATDLSRARCVVELGPGTGGSTRALLRAMNPQARLLAIELNPDFAARLRQRVQDPRLLVQEGSAADMGEHLERWGLPAPDAVVSGIPFSTLPTEVAHSIVAAIQANLAVDGRFVAYQFRAHVASYTSPVMGEPSFEWEWRNVPPMRVFRWVKR</sequence>
<dbReference type="Proteomes" id="UP000067461">
    <property type="component" value="Chromosome"/>
</dbReference>
<dbReference type="STRING" id="1458425.SRAA_1281"/>
<keyword evidence="2 7" id="KW-0808">Transferase</keyword>
<keyword evidence="8" id="KW-1185">Reference proteome</keyword>
<feature type="compositionally biased region" description="Basic and acidic residues" evidence="5">
    <location>
        <begin position="20"/>
        <end position="33"/>
    </location>
</feature>
<dbReference type="SMART" id="SM00650">
    <property type="entry name" value="rADc"/>
    <property type="match status" value="1"/>
</dbReference>
<keyword evidence="1 7" id="KW-0489">Methyltransferase</keyword>
<dbReference type="InterPro" id="IPR020598">
    <property type="entry name" value="rRNA_Ade_methylase_Trfase_N"/>
</dbReference>
<keyword evidence="3" id="KW-0949">S-adenosyl-L-methionine</keyword>
<evidence type="ECO:0000313" key="7">
    <source>
        <dbReference type="EMBL" id="BAO81135.1"/>
    </source>
</evidence>
<feature type="region of interest" description="Disordered" evidence="5">
    <location>
        <begin position="1"/>
        <end position="33"/>
    </location>
</feature>
<dbReference type="PANTHER" id="PTHR11727">
    <property type="entry name" value="DIMETHYLADENOSINE TRANSFERASE"/>
    <property type="match status" value="1"/>
</dbReference>
<dbReference type="SUPFAM" id="SSF53335">
    <property type="entry name" value="S-adenosyl-L-methionine-dependent methyltransferases"/>
    <property type="match status" value="1"/>
</dbReference>
<feature type="compositionally biased region" description="Basic and acidic residues" evidence="5">
    <location>
        <begin position="1"/>
        <end position="10"/>
    </location>
</feature>
<dbReference type="KEGG" id="cbaa:SRAA_1281"/>
<dbReference type="CDD" id="cd02440">
    <property type="entry name" value="AdoMet_MTases"/>
    <property type="match status" value="1"/>
</dbReference>